<dbReference type="Gene3D" id="2.70.98.10">
    <property type="match status" value="1"/>
</dbReference>
<evidence type="ECO:0000256" key="1">
    <source>
        <dbReference type="ARBA" id="ARBA00001913"/>
    </source>
</evidence>
<dbReference type="SUPFAM" id="SSF74650">
    <property type="entry name" value="Galactose mutarotase-like"/>
    <property type="match status" value="1"/>
</dbReference>
<dbReference type="AlphaFoldDB" id="A0A1A9I138"/>
<proteinExistence type="predicted"/>
<reference evidence="4 5" key="1">
    <citation type="submission" date="2016-05" db="EMBL/GenBank/DDBJ databases">
        <title>Niabella ginsenosidivorans BS26 whole genome sequencing.</title>
        <authorList>
            <person name="Im W.T."/>
            <person name="Siddiqi M.Z."/>
        </authorList>
    </citation>
    <scope>NUCLEOTIDE SEQUENCE [LARGE SCALE GENOMIC DNA]</scope>
    <source>
        <strain evidence="4 5">BS26</strain>
    </source>
</reference>
<dbReference type="InterPro" id="IPR008183">
    <property type="entry name" value="Aldose_1/G6P_1-epimerase"/>
</dbReference>
<evidence type="ECO:0000256" key="2">
    <source>
        <dbReference type="ARBA" id="ARBA00011245"/>
    </source>
</evidence>
<accession>A0A1A9I138</accession>
<dbReference type="Pfam" id="PF01263">
    <property type="entry name" value="Aldose_epim"/>
    <property type="match status" value="1"/>
</dbReference>
<dbReference type="InterPro" id="IPR011013">
    <property type="entry name" value="Gal_mutarotase_sf_dom"/>
</dbReference>
<organism evidence="4 5">
    <name type="scientific">Niabella ginsenosidivorans</name>
    <dbReference type="NCBI Taxonomy" id="1176587"/>
    <lineage>
        <taxon>Bacteria</taxon>
        <taxon>Pseudomonadati</taxon>
        <taxon>Bacteroidota</taxon>
        <taxon>Chitinophagia</taxon>
        <taxon>Chitinophagales</taxon>
        <taxon>Chitinophagaceae</taxon>
        <taxon>Niabella</taxon>
    </lineage>
</organism>
<dbReference type="EMBL" id="CP015772">
    <property type="protein sequence ID" value="ANH80274.1"/>
    <property type="molecule type" value="Genomic_DNA"/>
</dbReference>
<evidence type="ECO:0000313" key="4">
    <source>
        <dbReference type="EMBL" id="ANH80274.1"/>
    </source>
</evidence>
<dbReference type="Proteomes" id="UP000077667">
    <property type="component" value="Chromosome"/>
</dbReference>
<dbReference type="KEGG" id="nia:A8C56_04105"/>
<sequence>MAKVHEIRNDYIKISVAEHGAELQSLTDTATGQEYIWSGDPAVWGKHSPVLFPIVGSLKENTYYYEGKPYQLGRHGFARDMDFSLSEQRPEALVFTLKSAEATLKNYPFPFELDIRYQLQEKTVLVTYNVKNTGRGDMWFSIGAHPAFKLPLFEGDAYVEYHLEFEKTENAGKWPILEGGLIAEAPVPFLENTNKLPLNKNLFVKDALVFKDLQSEKIALVSDKTGKGFVFSWKQFPFFGIWAAPGADFICLEPWCGIADSTGSSQELTQKEGINRLEAGGHFKRTWSVTINS</sequence>
<dbReference type="GO" id="GO:0016853">
    <property type="term" value="F:isomerase activity"/>
    <property type="evidence" value="ECO:0007669"/>
    <property type="project" value="InterPro"/>
</dbReference>
<keyword evidence="3" id="KW-0106">Calcium</keyword>
<evidence type="ECO:0000313" key="5">
    <source>
        <dbReference type="Proteomes" id="UP000077667"/>
    </source>
</evidence>
<name>A0A1A9I138_9BACT</name>
<dbReference type="RefSeq" id="WP_067752417.1">
    <property type="nucleotide sequence ID" value="NZ_CP015772.1"/>
</dbReference>
<dbReference type="STRING" id="1176587.A8C56_04105"/>
<evidence type="ECO:0000256" key="3">
    <source>
        <dbReference type="ARBA" id="ARBA00022837"/>
    </source>
</evidence>
<dbReference type="PANTHER" id="PTHR11122:SF13">
    <property type="entry name" value="GLUCOSE-6-PHOSPHATE 1-EPIMERASE"/>
    <property type="match status" value="1"/>
</dbReference>
<dbReference type="PANTHER" id="PTHR11122">
    <property type="entry name" value="APOSPORY-ASSOCIATED PROTEIN C-RELATED"/>
    <property type="match status" value="1"/>
</dbReference>
<dbReference type="CDD" id="cd09024">
    <property type="entry name" value="Aldose_epim_lacX"/>
    <property type="match status" value="1"/>
</dbReference>
<protein>
    <submittedName>
        <fullName evidence="4">Aldose epimerase</fullName>
    </submittedName>
</protein>
<gene>
    <name evidence="4" type="ORF">A8C56_04105</name>
</gene>
<dbReference type="InterPro" id="IPR014718">
    <property type="entry name" value="GH-type_carb-bd"/>
</dbReference>
<dbReference type="GO" id="GO:0005975">
    <property type="term" value="P:carbohydrate metabolic process"/>
    <property type="evidence" value="ECO:0007669"/>
    <property type="project" value="InterPro"/>
</dbReference>
<keyword evidence="5" id="KW-1185">Reference proteome</keyword>
<dbReference type="GO" id="GO:0030246">
    <property type="term" value="F:carbohydrate binding"/>
    <property type="evidence" value="ECO:0007669"/>
    <property type="project" value="InterPro"/>
</dbReference>
<dbReference type="InterPro" id="IPR037481">
    <property type="entry name" value="LacX"/>
</dbReference>
<dbReference type="OrthoDB" id="9795355at2"/>
<comment type="subunit">
    <text evidence="2">Monomer.</text>
</comment>
<comment type="cofactor">
    <cofactor evidence="1">
        <name>Ca(2+)</name>
        <dbReference type="ChEBI" id="CHEBI:29108"/>
    </cofactor>
</comment>